<reference evidence="4 5" key="1">
    <citation type="submission" date="2021-08" db="EMBL/GenBank/DDBJ databases">
        <title>complete genome sequencing of Deefgea sp. D25.</title>
        <authorList>
            <person name="Bae J.-W."/>
            <person name="Gim D.-H."/>
        </authorList>
    </citation>
    <scope>NUCLEOTIDE SEQUENCE [LARGE SCALE GENOMIC DNA]</scope>
    <source>
        <strain evidence="4 5">D25</strain>
    </source>
</reference>
<feature type="repeat" description="ANK" evidence="3">
    <location>
        <begin position="237"/>
        <end position="269"/>
    </location>
</feature>
<dbReference type="SUPFAM" id="SSF48403">
    <property type="entry name" value="Ankyrin repeat"/>
    <property type="match status" value="1"/>
</dbReference>
<evidence type="ECO:0000313" key="4">
    <source>
        <dbReference type="EMBL" id="QZA76500.1"/>
    </source>
</evidence>
<dbReference type="SMART" id="SM00248">
    <property type="entry name" value="ANK"/>
    <property type="match status" value="4"/>
</dbReference>
<dbReference type="RefSeq" id="WP_221004906.1">
    <property type="nucleotide sequence ID" value="NZ_CP081150.1"/>
</dbReference>
<accession>A0ABX8Z5N8</accession>
<protein>
    <submittedName>
        <fullName evidence="4">Ankyrin repeat domain-containing protein</fullName>
    </submittedName>
</protein>
<dbReference type="PANTHER" id="PTHR24171">
    <property type="entry name" value="ANKYRIN REPEAT DOMAIN-CONTAINING PROTEIN 39-RELATED"/>
    <property type="match status" value="1"/>
</dbReference>
<dbReference type="InterPro" id="IPR036770">
    <property type="entry name" value="Ankyrin_rpt-contain_sf"/>
</dbReference>
<keyword evidence="5" id="KW-1185">Reference proteome</keyword>
<dbReference type="PRINTS" id="PR01415">
    <property type="entry name" value="ANKYRIN"/>
</dbReference>
<keyword evidence="1" id="KW-0677">Repeat</keyword>
<dbReference type="EMBL" id="CP081150">
    <property type="protein sequence ID" value="QZA76500.1"/>
    <property type="molecule type" value="Genomic_DNA"/>
</dbReference>
<evidence type="ECO:0000256" key="2">
    <source>
        <dbReference type="ARBA" id="ARBA00023043"/>
    </source>
</evidence>
<dbReference type="PROSITE" id="PS50297">
    <property type="entry name" value="ANK_REP_REGION"/>
    <property type="match status" value="3"/>
</dbReference>
<dbReference type="Pfam" id="PF00023">
    <property type="entry name" value="Ank"/>
    <property type="match status" value="1"/>
</dbReference>
<feature type="repeat" description="ANK" evidence="3">
    <location>
        <begin position="204"/>
        <end position="236"/>
    </location>
</feature>
<dbReference type="InterPro" id="IPR002110">
    <property type="entry name" value="Ankyrin_rpt"/>
</dbReference>
<organism evidence="4 5">
    <name type="scientific">Deefgea tanakiae</name>
    <dbReference type="NCBI Taxonomy" id="2865840"/>
    <lineage>
        <taxon>Bacteria</taxon>
        <taxon>Pseudomonadati</taxon>
        <taxon>Pseudomonadota</taxon>
        <taxon>Betaproteobacteria</taxon>
        <taxon>Neisseriales</taxon>
        <taxon>Chitinibacteraceae</taxon>
        <taxon>Deefgea</taxon>
    </lineage>
</organism>
<sequence length="299" mass="32673">MNQQLLNLINGDSSRYPHQLAEQHPRVLELIIASSQSDAFGAYLQSLLLDDRGNRQGFSSVVISEISTLIQANDERLLGYSLNETDVWGHVKEARHHLEESGTAFNKEGFFAAAERGETMKLVLFLKAGMKINATDHHGKTPLIWASSFGQLPCVGLLLANQAATESQDSGGYTALHWAAANGHAEVIQLLLEHGANANAVSKTGRTPLIQAAARGQRDAVMVLMEAGAYINHQDEEGETALHKALQQGHVHVSEALINHHADVELNNKAQINAYAMGLKHSNIAIRRLLSEKKFISQK</sequence>
<evidence type="ECO:0000313" key="5">
    <source>
        <dbReference type="Proteomes" id="UP000825679"/>
    </source>
</evidence>
<dbReference type="PANTHER" id="PTHR24171:SF9">
    <property type="entry name" value="ANKYRIN REPEAT DOMAIN-CONTAINING PROTEIN 39"/>
    <property type="match status" value="1"/>
</dbReference>
<dbReference type="Pfam" id="PF13637">
    <property type="entry name" value="Ank_4"/>
    <property type="match status" value="1"/>
</dbReference>
<gene>
    <name evidence="4" type="ORF">K4H28_09085</name>
</gene>
<evidence type="ECO:0000256" key="3">
    <source>
        <dbReference type="PROSITE-ProRule" id="PRU00023"/>
    </source>
</evidence>
<dbReference type="Gene3D" id="1.25.40.20">
    <property type="entry name" value="Ankyrin repeat-containing domain"/>
    <property type="match status" value="2"/>
</dbReference>
<proteinExistence type="predicted"/>
<keyword evidence="2 3" id="KW-0040">ANK repeat</keyword>
<dbReference type="PROSITE" id="PS50088">
    <property type="entry name" value="ANK_REPEAT"/>
    <property type="match status" value="4"/>
</dbReference>
<dbReference type="Proteomes" id="UP000825679">
    <property type="component" value="Chromosome"/>
</dbReference>
<evidence type="ECO:0000256" key="1">
    <source>
        <dbReference type="ARBA" id="ARBA00022737"/>
    </source>
</evidence>
<dbReference type="Pfam" id="PF12796">
    <property type="entry name" value="Ank_2"/>
    <property type="match status" value="1"/>
</dbReference>
<feature type="repeat" description="ANK" evidence="3">
    <location>
        <begin position="138"/>
        <end position="170"/>
    </location>
</feature>
<name>A0ABX8Z5N8_9NEIS</name>
<feature type="repeat" description="ANK" evidence="3">
    <location>
        <begin position="171"/>
        <end position="203"/>
    </location>
</feature>